<sequence>MERQRLNEEQFWELYAVSQPHLVRFARRLCSDRMLAEDAVADAFVSVLKTIRKDGDSGPTRETFISYMRVCVRHEVARLSRRLSVEETNTDVEAQLEGQQLVEHVDDRLNDVEVWDGDVAKRALDALSDRDRALLLLTEVEKRPLAEVAQSQGMTAQAVAAATYRARDALRTNYLIEAVSEEPSCPKMRVDFLAAFARGKAPSVRRRKIEAHLDECERCPGRLRKMISYRVPVAAVALLASVGGVVASGNASAPLRPWTPVNSKLRRQRFLVRLGSEVLHSLVAELYCCCSQVWWLGCCLLRFLVQRGRRQAVRGRAWWARAPLMLETRQQRKIPTLLTIRVRPAILPATAPTVFPTATATEMTNKRTTKKTMVFRRGAVGGLVDPTLKLRRGRSRCKAAVGR</sequence>
<evidence type="ECO:0000259" key="7">
    <source>
        <dbReference type="Pfam" id="PF04542"/>
    </source>
</evidence>
<dbReference type="InterPro" id="IPR036388">
    <property type="entry name" value="WH-like_DNA-bd_sf"/>
</dbReference>
<keyword evidence="4" id="KW-0238">DNA-binding</keyword>
<evidence type="ECO:0000313" key="11">
    <source>
        <dbReference type="Proteomes" id="UP000503441"/>
    </source>
</evidence>
<feature type="domain" description="RNA polymerase sigma factor 70 region 4 type 2" evidence="8">
    <location>
        <begin position="122"/>
        <end position="170"/>
    </location>
</feature>
<evidence type="ECO:0000313" key="10">
    <source>
        <dbReference type="EMBL" id="QIM17822.1"/>
    </source>
</evidence>
<dbReference type="Pfam" id="PF13490">
    <property type="entry name" value="zf-HC2"/>
    <property type="match status" value="1"/>
</dbReference>
<evidence type="ECO:0000256" key="3">
    <source>
        <dbReference type="ARBA" id="ARBA00023082"/>
    </source>
</evidence>
<protein>
    <submittedName>
        <fullName evidence="10">Sigma-70 family RNA polymerase sigma factor</fullName>
    </submittedName>
</protein>
<reference evidence="10 11" key="1">
    <citation type="submission" date="2020-03" db="EMBL/GenBank/DDBJ databases">
        <title>Leucobacter sp. nov., isolated from beetles.</title>
        <authorList>
            <person name="Hyun D.-W."/>
            <person name="Bae J.-W."/>
        </authorList>
    </citation>
    <scope>NUCLEOTIDE SEQUENCE [LARGE SCALE GENOMIC DNA]</scope>
    <source>
        <strain evidence="10 11">HDW9A</strain>
    </source>
</reference>
<dbReference type="InterPro" id="IPR014284">
    <property type="entry name" value="RNA_pol_sigma-70_dom"/>
</dbReference>
<feature type="domain" description="Putative zinc-finger" evidence="9">
    <location>
        <begin position="193"/>
        <end position="219"/>
    </location>
</feature>
<dbReference type="PANTHER" id="PTHR43133">
    <property type="entry name" value="RNA POLYMERASE ECF-TYPE SIGMA FACTO"/>
    <property type="match status" value="1"/>
</dbReference>
<evidence type="ECO:0000256" key="6">
    <source>
        <dbReference type="SAM" id="Phobius"/>
    </source>
</evidence>
<keyword evidence="6" id="KW-1133">Transmembrane helix</keyword>
<evidence type="ECO:0000259" key="8">
    <source>
        <dbReference type="Pfam" id="PF08281"/>
    </source>
</evidence>
<dbReference type="SUPFAM" id="SSF88659">
    <property type="entry name" value="Sigma3 and sigma4 domains of RNA polymerase sigma factors"/>
    <property type="match status" value="1"/>
</dbReference>
<dbReference type="Pfam" id="PF04542">
    <property type="entry name" value="Sigma70_r2"/>
    <property type="match status" value="1"/>
</dbReference>
<keyword evidence="3" id="KW-0731">Sigma factor</keyword>
<gene>
    <name evidence="10" type="ORF">G7066_02360</name>
</gene>
<comment type="similarity">
    <text evidence="1">Belongs to the sigma-70 factor family. ECF subfamily.</text>
</comment>
<evidence type="ECO:0000256" key="4">
    <source>
        <dbReference type="ARBA" id="ARBA00023125"/>
    </source>
</evidence>
<dbReference type="PANTHER" id="PTHR43133:SF8">
    <property type="entry name" value="RNA POLYMERASE SIGMA FACTOR HI_1459-RELATED"/>
    <property type="match status" value="1"/>
</dbReference>
<dbReference type="InterPro" id="IPR013324">
    <property type="entry name" value="RNA_pol_sigma_r3/r4-like"/>
</dbReference>
<proteinExistence type="inferred from homology"/>
<feature type="transmembrane region" description="Helical" evidence="6">
    <location>
        <begin position="284"/>
        <end position="305"/>
    </location>
</feature>
<dbReference type="Gene3D" id="1.10.1740.10">
    <property type="match status" value="1"/>
</dbReference>
<dbReference type="SUPFAM" id="SSF88946">
    <property type="entry name" value="Sigma2 domain of RNA polymerase sigma factors"/>
    <property type="match status" value="1"/>
</dbReference>
<organism evidence="10 11">
    <name type="scientific">Leucobacter coleopterorum</name>
    <dbReference type="NCBI Taxonomy" id="2714933"/>
    <lineage>
        <taxon>Bacteria</taxon>
        <taxon>Bacillati</taxon>
        <taxon>Actinomycetota</taxon>
        <taxon>Actinomycetes</taxon>
        <taxon>Micrococcales</taxon>
        <taxon>Microbacteriaceae</taxon>
        <taxon>Leucobacter</taxon>
    </lineage>
</organism>
<keyword evidence="6" id="KW-0472">Membrane</keyword>
<dbReference type="Pfam" id="PF08281">
    <property type="entry name" value="Sigma70_r4_2"/>
    <property type="match status" value="1"/>
</dbReference>
<evidence type="ECO:0000256" key="2">
    <source>
        <dbReference type="ARBA" id="ARBA00023015"/>
    </source>
</evidence>
<feature type="domain" description="RNA polymerase sigma-70 region 2" evidence="7">
    <location>
        <begin position="15"/>
        <end position="82"/>
    </location>
</feature>
<dbReference type="InterPro" id="IPR013325">
    <property type="entry name" value="RNA_pol_sigma_r2"/>
</dbReference>
<keyword evidence="6" id="KW-0812">Transmembrane</keyword>
<keyword evidence="5" id="KW-0804">Transcription</keyword>
<dbReference type="InterPro" id="IPR027383">
    <property type="entry name" value="Znf_put"/>
</dbReference>
<dbReference type="InterPro" id="IPR007627">
    <property type="entry name" value="RNA_pol_sigma70_r2"/>
</dbReference>
<evidence type="ECO:0000256" key="5">
    <source>
        <dbReference type="ARBA" id="ARBA00023163"/>
    </source>
</evidence>
<feature type="transmembrane region" description="Helical" evidence="6">
    <location>
        <begin position="227"/>
        <end position="247"/>
    </location>
</feature>
<dbReference type="NCBIfam" id="TIGR02937">
    <property type="entry name" value="sigma70-ECF"/>
    <property type="match status" value="1"/>
</dbReference>
<evidence type="ECO:0000256" key="1">
    <source>
        <dbReference type="ARBA" id="ARBA00010641"/>
    </source>
</evidence>
<dbReference type="InterPro" id="IPR013249">
    <property type="entry name" value="RNA_pol_sigma70_r4_t2"/>
</dbReference>
<dbReference type="Proteomes" id="UP000503441">
    <property type="component" value="Chromosome"/>
</dbReference>
<accession>A0ABX6JU74</accession>
<dbReference type="Gene3D" id="1.10.10.10">
    <property type="entry name" value="Winged helix-like DNA-binding domain superfamily/Winged helix DNA-binding domain"/>
    <property type="match status" value="1"/>
</dbReference>
<evidence type="ECO:0000259" key="9">
    <source>
        <dbReference type="Pfam" id="PF13490"/>
    </source>
</evidence>
<keyword evidence="2" id="KW-0805">Transcription regulation</keyword>
<name>A0ABX6JU74_9MICO</name>
<dbReference type="EMBL" id="CP049933">
    <property type="protein sequence ID" value="QIM17822.1"/>
    <property type="molecule type" value="Genomic_DNA"/>
</dbReference>
<dbReference type="InterPro" id="IPR039425">
    <property type="entry name" value="RNA_pol_sigma-70-like"/>
</dbReference>
<keyword evidence="11" id="KW-1185">Reference proteome</keyword>